<dbReference type="GO" id="GO:0006120">
    <property type="term" value="P:mitochondrial electron transport, NADH to ubiquinone"/>
    <property type="evidence" value="ECO:0007669"/>
    <property type="project" value="InterPro"/>
</dbReference>
<evidence type="ECO:0000256" key="10">
    <source>
        <dbReference type="SAM" id="MobiDB-lite"/>
    </source>
</evidence>
<evidence type="ECO:0000313" key="11">
    <source>
        <dbReference type="EMBL" id="OAF67706.1"/>
    </source>
</evidence>
<dbReference type="PANTHER" id="PTHR13344">
    <property type="entry name" value="NADH-UBIQUINONE OXIDOREDUCTASE"/>
    <property type="match status" value="1"/>
</dbReference>
<accession>A0A177B0F1</accession>
<evidence type="ECO:0000313" key="12">
    <source>
        <dbReference type="Proteomes" id="UP000078046"/>
    </source>
</evidence>
<comment type="function">
    <text evidence="1 9">Accessory subunit of the mitochondrial membrane respiratory chain NADH dehydrogenase (Complex I), that is believed not to be involved in catalysis. Complex I functions in the transfer of electrons from NADH to the respiratory chain. The immediate electron acceptor for the enzyme is believed to be ubiquinone.</text>
</comment>
<keyword evidence="12" id="KW-1185">Reference proteome</keyword>
<keyword evidence="5" id="KW-0677">Repeat</keyword>
<dbReference type="PIRSF" id="PIRSF017016">
    <property type="entry name" value="NDUA8"/>
    <property type="match status" value="1"/>
</dbReference>
<sequence length="181" mass="21049">MTFTDNDNLPTYEELDVPDLYVTSAPLRAVSMHMGKKCDELSKEYMLCTKEEKDPRICLEYGKMLTACGNNLLKDIKKNCAASFTKHWKCLDDSEFDMRFKNCRKSQLVYDTCVKEKLNLDRPKLGYFCKFRTHKTTRPKPTIKMPDLPKPRHCPPVLSKIDKSKIDSSNRYDGENISTIY</sequence>
<comment type="caution">
    <text evidence="11">The sequence shown here is derived from an EMBL/GenBank/DDBJ whole genome shotgun (WGS) entry which is preliminary data.</text>
</comment>
<keyword evidence="6 9" id="KW-0249">Electron transport</keyword>
<keyword evidence="8" id="KW-1015">Disulfide bond</keyword>
<protein>
    <recommendedName>
        <fullName evidence="9">NADH dehydrogenase [ubiquinone] 1 alpha subcomplex subunit 8</fullName>
    </recommendedName>
</protein>
<keyword evidence="9" id="KW-0472">Membrane</keyword>
<evidence type="ECO:0000256" key="1">
    <source>
        <dbReference type="ARBA" id="ARBA00003195"/>
    </source>
</evidence>
<gene>
    <name evidence="11" type="ORF">A3Q56_04561</name>
</gene>
<evidence type="ECO:0000256" key="8">
    <source>
        <dbReference type="ARBA" id="ARBA00023157"/>
    </source>
</evidence>
<dbReference type="GO" id="GO:0005743">
    <property type="term" value="C:mitochondrial inner membrane"/>
    <property type="evidence" value="ECO:0007669"/>
    <property type="project" value="UniProtKB-SubCell"/>
</dbReference>
<organism evidence="11 12">
    <name type="scientific">Intoshia linei</name>
    <dbReference type="NCBI Taxonomy" id="1819745"/>
    <lineage>
        <taxon>Eukaryota</taxon>
        <taxon>Metazoa</taxon>
        <taxon>Spiralia</taxon>
        <taxon>Lophotrochozoa</taxon>
        <taxon>Mesozoa</taxon>
        <taxon>Orthonectida</taxon>
        <taxon>Rhopaluridae</taxon>
        <taxon>Intoshia</taxon>
    </lineage>
</organism>
<dbReference type="OrthoDB" id="276296at2759"/>
<evidence type="ECO:0000256" key="7">
    <source>
        <dbReference type="ARBA" id="ARBA00023128"/>
    </source>
</evidence>
<dbReference type="AlphaFoldDB" id="A0A177B0F1"/>
<dbReference type="InterPro" id="IPR016680">
    <property type="entry name" value="NDUFA8"/>
</dbReference>
<evidence type="ECO:0000256" key="2">
    <source>
        <dbReference type="ARBA" id="ARBA00010705"/>
    </source>
</evidence>
<evidence type="ECO:0000256" key="3">
    <source>
        <dbReference type="ARBA" id="ARBA00022448"/>
    </source>
</evidence>
<keyword evidence="4 9" id="KW-0679">Respiratory chain</keyword>
<keyword evidence="3 9" id="KW-0813">Transport</keyword>
<evidence type="ECO:0000256" key="5">
    <source>
        <dbReference type="ARBA" id="ARBA00022737"/>
    </source>
</evidence>
<feature type="region of interest" description="Disordered" evidence="10">
    <location>
        <begin position="138"/>
        <end position="160"/>
    </location>
</feature>
<evidence type="ECO:0000256" key="6">
    <source>
        <dbReference type="ARBA" id="ARBA00022982"/>
    </source>
</evidence>
<comment type="subcellular location">
    <subcellularLocation>
        <location evidence="9">Mitochondrion inner membrane</location>
    </subcellularLocation>
</comment>
<proteinExistence type="inferred from homology"/>
<evidence type="ECO:0000256" key="4">
    <source>
        <dbReference type="ARBA" id="ARBA00022660"/>
    </source>
</evidence>
<comment type="similarity">
    <text evidence="2 9">Belongs to the complex I NDUFA8 subunit family.</text>
</comment>
<reference evidence="11 12" key="1">
    <citation type="submission" date="2016-04" db="EMBL/GenBank/DDBJ databases">
        <title>The genome of Intoshia linei affirms orthonectids as highly simplified spiralians.</title>
        <authorList>
            <person name="Mikhailov K.V."/>
            <person name="Slusarev G.S."/>
            <person name="Nikitin M.A."/>
            <person name="Logacheva M.D."/>
            <person name="Penin A."/>
            <person name="Aleoshin V."/>
            <person name="Panchin Y.V."/>
        </authorList>
    </citation>
    <scope>NUCLEOTIDE SEQUENCE [LARGE SCALE GENOMIC DNA]</scope>
    <source>
        <strain evidence="11">Intl2013</strain>
        <tissue evidence="11">Whole animal</tissue>
    </source>
</reference>
<evidence type="ECO:0000256" key="9">
    <source>
        <dbReference type="PIRNR" id="PIRNR017016"/>
    </source>
</evidence>
<dbReference type="EMBL" id="LWCA01000594">
    <property type="protein sequence ID" value="OAF67706.1"/>
    <property type="molecule type" value="Genomic_DNA"/>
</dbReference>
<dbReference type="Proteomes" id="UP000078046">
    <property type="component" value="Unassembled WGS sequence"/>
</dbReference>
<dbReference type="PANTHER" id="PTHR13344:SF0">
    <property type="entry name" value="NADH DEHYDROGENASE [UBIQUINONE] 1 ALPHA SUBCOMPLEX SUBUNIT 8"/>
    <property type="match status" value="1"/>
</dbReference>
<name>A0A177B0F1_9BILA</name>
<keyword evidence="7 9" id="KW-0496">Mitochondrion</keyword>
<keyword evidence="9" id="KW-0999">Mitochondrion inner membrane</keyword>